<reference evidence="2" key="1">
    <citation type="submission" date="2018-12" db="EMBL/GenBank/DDBJ databases">
        <authorList>
            <person name="Syme R.A."/>
            <person name="Farfan-Caceres L."/>
            <person name="Lichtenzveig J."/>
        </authorList>
    </citation>
    <scope>NUCLEOTIDE SEQUENCE</scope>
    <source>
        <strain evidence="2">Al4</strain>
    </source>
</reference>
<dbReference type="EMBL" id="RZGK01000003">
    <property type="protein sequence ID" value="KAF9700530.1"/>
    <property type="molecule type" value="Genomic_DNA"/>
</dbReference>
<sequence length="785" mass="86847">MIVNGPGLGIPESLDDARSVAAGAYGAMLGDDEGAGVQREGYQKLLMDLPMAYATTGPYLPRLGHLGFLELDEQELDTSSLQAKLIHSPTREYLLSRQSSWNTAARDEIDADTLLADLGHLAPSVAKDFIPKVHAEASFAFRLINDVDYHGEEEGYIALSYCWKKMNRDAPRKVVEDLPFAWTREIEQFPMPTSGALFQAVLKEKMVGEGLWFDQVCINQDSDAERATIVGAIDAIYKNARAVVVALDDVVVTPEEEQFLRCYLDQYCYSGLAIDQQPNARQNPPFMYQYPAFVSFFERFIESECFERAWCTHELRLGQQHVFLVRCLSQYNDEVQTVMRFTTSFLHHMLALASELATFTPAQQSKIRTLCDFLSVNSTKSEGLAARRPDTPQAPTLEPSAFVPTVVDTFQMKAGGNPRLPEYLRKLDANRDKVCIALGASKVPIALAPANAYQRPNIEDECFRSLLLIGIALRDPVCLCTTGTPLRLHDGSISWLSRPTPLDTHTSRAIPRRFPKSLNPIRQASDGRAEYAELDIIFLDLPHRSCPNPLFPAHIARARLFIHLCIQYHIPGPGMWSFWQAPDHSRAAAMRNLYIQTLGCVFECGAQWLLELSTSPRFSHTSTLEPHTIDMLLNPHLIIQNYILLPEGQSALSSLITFLSSILISGIPWAGGATERTHGPLITSAPIPSWLAGDASYGGKAIVFAPFAHSKTLLIAVPDAVKAAEYDGLARAWVLTSMNPFTGSPKASVSWTLQSKGVIFGDGNFNAGLARCAETRCHRVYGPSG</sequence>
<dbReference type="InterPro" id="IPR052895">
    <property type="entry name" value="HetReg/Transcr_Mod"/>
</dbReference>
<dbReference type="AlphaFoldDB" id="A0A8H7J9F8"/>
<protein>
    <recommendedName>
        <fullName evidence="1">Heterokaryon incompatibility domain-containing protein</fullName>
    </recommendedName>
</protein>
<reference evidence="2" key="2">
    <citation type="submission" date="2020-09" db="EMBL/GenBank/DDBJ databases">
        <title>Reference genome assembly for Australian Ascochyta lentis isolate Al4.</title>
        <authorList>
            <person name="Lee R.C."/>
            <person name="Farfan-Caceres L.M."/>
            <person name="Debler J.W."/>
            <person name="Williams A.H."/>
            <person name="Henares B.M."/>
        </authorList>
    </citation>
    <scope>NUCLEOTIDE SEQUENCE</scope>
    <source>
        <strain evidence="2">Al4</strain>
    </source>
</reference>
<proteinExistence type="predicted"/>
<evidence type="ECO:0000313" key="2">
    <source>
        <dbReference type="EMBL" id="KAF9700530.1"/>
    </source>
</evidence>
<dbReference type="PANTHER" id="PTHR24148:SF82">
    <property type="entry name" value="HETEROKARYON INCOMPATIBILITY DOMAIN-CONTAINING PROTEIN"/>
    <property type="match status" value="1"/>
</dbReference>
<organism evidence="2 3">
    <name type="scientific">Ascochyta lentis</name>
    <dbReference type="NCBI Taxonomy" id="205686"/>
    <lineage>
        <taxon>Eukaryota</taxon>
        <taxon>Fungi</taxon>
        <taxon>Dikarya</taxon>
        <taxon>Ascomycota</taxon>
        <taxon>Pezizomycotina</taxon>
        <taxon>Dothideomycetes</taxon>
        <taxon>Pleosporomycetidae</taxon>
        <taxon>Pleosporales</taxon>
        <taxon>Pleosporineae</taxon>
        <taxon>Didymellaceae</taxon>
        <taxon>Ascochyta</taxon>
    </lineage>
</organism>
<evidence type="ECO:0000259" key="1">
    <source>
        <dbReference type="Pfam" id="PF06985"/>
    </source>
</evidence>
<comment type="caution">
    <text evidence="2">The sequence shown here is derived from an EMBL/GenBank/DDBJ whole genome shotgun (WGS) entry which is preliminary data.</text>
</comment>
<dbReference type="Proteomes" id="UP000651452">
    <property type="component" value="Unassembled WGS sequence"/>
</dbReference>
<evidence type="ECO:0000313" key="3">
    <source>
        <dbReference type="Proteomes" id="UP000651452"/>
    </source>
</evidence>
<dbReference type="Pfam" id="PF06985">
    <property type="entry name" value="HET"/>
    <property type="match status" value="1"/>
</dbReference>
<dbReference type="InterPro" id="IPR010730">
    <property type="entry name" value="HET"/>
</dbReference>
<keyword evidence="3" id="KW-1185">Reference proteome</keyword>
<feature type="domain" description="Heterokaryon incompatibility" evidence="1">
    <location>
        <begin position="156"/>
        <end position="314"/>
    </location>
</feature>
<name>A0A8H7J9F8_9PLEO</name>
<dbReference type="PANTHER" id="PTHR24148">
    <property type="entry name" value="ANKYRIN REPEAT DOMAIN-CONTAINING PROTEIN 39 HOMOLOG-RELATED"/>
    <property type="match status" value="1"/>
</dbReference>
<gene>
    <name evidence="2" type="ORF">EKO04_001674</name>
</gene>
<dbReference type="OrthoDB" id="270167at2759"/>
<accession>A0A8H7J9F8</accession>